<dbReference type="AlphaFoldDB" id="A0A2K9DY42"/>
<accession>A0A2K9DY42</accession>
<feature type="transmembrane region" description="Helical" evidence="1">
    <location>
        <begin position="20"/>
        <end position="45"/>
    </location>
</feature>
<name>A0A2K9DY42_9MICO</name>
<evidence type="ECO:0000313" key="2">
    <source>
        <dbReference type="EMBL" id="AUG29563.1"/>
    </source>
</evidence>
<feature type="transmembrane region" description="Helical" evidence="1">
    <location>
        <begin position="57"/>
        <end position="75"/>
    </location>
</feature>
<sequence>MNSNLNLVAAWNTLWAQLTSWAPGLGTFLAVVGLLVLLLAVVKWVWAKRRGNGGGSFPTMAIVFGLLLCGPTIVVPIVLSILQLLFAIVASAIAWVVTLGK</sequence>
<keyword evidence="1" id="KW-0472">Membrane</keyword>
<evidence type="ECO:0000256" key="1">
    <source>
        <dbReference type="SAM" id="Phobius"/>
    </source>
</evidence>
<protein>
    <submittedName>
        <fullName evidence="2">Uncharacterized protein</fullName>
    </submittedName>
</protein>
<reference evidence="2 3" key="1">
    <citation type="submission" date="2017-12" db="EMBL/GenBank/DDBJ databases">
        <title>Isolation and characterization of estrogens degradatiion strain Microbacterium hominis SJTG1.</title>
        <authorList>
            <person name="Xiong W."/>
            <person name="Yin C."/>
            <person name="Zheng D."/>
            <person name="Liang R."/>
        </authorList>
    </citation>
    <scope>NUCLEOTIDE SEQUENCE [LARGE SCALE GENOMIC DNA]</scope>
    <source>
        <strain evidence="2 3">SJTG1</strain>
    </source>
</reference>
<dbReference type="Proteomes" id="UP000233276">
    <property type="component" value="Chromosome"/>
</dbReference>
<proteinExistence type="predicted"/>
<dbReference type="EMBL" id="CP025299">
    <property type="protein sequence ID" value="AUG29563.1"/>
    <property type="molecule type" value="Genomic_DNA"/>
</dbReference>
<dbReference type="KEGG" id="mhos:CXR34_08950"/>
<organism evidence="2 3">
    <name type="scientific">Microbacterium hominis</name>
    <dbReference type="NCBI Taxonomy" id="162426"/>
    <lineage>
        <taxon>Bacteria</taxon>
        <taxon>Bacillati</taxon>
        <taxon>Actinomycetota</taxon>
        <taxon>Actinomycetes</taxon>
        <taxon>Micrococcales</taxon>
        <taxon>Microbacteriaceae</taxon>
        <taxon>Microbacterium</taxon>
    </lineage>
</organism>
<evidence type="ECO:0000313" key="3">
    <source>
        <dbReference type="Proteomes" id="UP000233276"/>
    </source>
</evidence>
<keyword evidence="1" id="KW-0812">Transmembrane</keyword>
<keyword evidence="1" id="KW-1133">Transmembrane helix</keyword>
<feature type="transmembrane region" description="Helical" evidence="1">
    <location>
        <begin position="81"/>
        <end position="100"/>
    </location>
</feature>
<gene>
    <name evidence="2" type="ORF">CXR34_08950</name>
</gene>
<dbReference type="RefSeq" id="WP_016464962.1">
    <property type="nucleotide sequence ID" value="NZ_CP025299.1"/>
</dbReference>